<proteinExistence type="predicted"/>
<dbReference type="Proteomes" id="UP000224634">
    <property type="component" value="Unassembled WGS sequence"/>
</dbReference>
<protein>
    <submittedName>
        <fullName evidence="1">Uncharacterized protein</fullName>
    </submittedName>
</protein>
<sequence>MAALTEAEKAIARDLPLTFQFEALCDREDDEDARAIIDDLFSNMTHLGGCTHLILDRTPSNADFRADLAGNVDILQAIIEVVVSTHKPRQPTPTLTRSTLRDRLKKCRGAENADPLLVVVLDEASSLLRKSPSDAGPYVAMDRVFSCLKEFPLWLFSLSTESQVGKLLPPDKSMVVEDDDVDDYSMRSLARIPEGYRSSTGSKLRLLPPFVAFPLDISDREKMRNPTAKATELSKPMSQFVRFEHLAMFGRPLWTAYTDHLDLYKLAKLKLTGGHSESFNPENKHEVFAALSFRLSLDVCVENSGSLPLLRTAVGAYMRVVLSVNQRSGYLETTTPSEPILAQAAMDFLCEVTNWQMSIKTLTNNLLREGLIEKGLKGELFARLVMILAQDWIRWKSDPPKSAPPILAPAFSARDFLTSLYAESAHGQIEKIPPKILDGKLNFTHFTSTRENLSPEVIPTLCQDILRRGAALQLAPGQPTYDQLIPFYCGDPDKHYAQSKYGVILIQDKNRAGGTTPDHIFHENFETVVPGTQINTRRRNWNPLESIRKR</sequence>
<dbReference type="STRING" id="1447883.A0A2B7XRR3"/>
<evidence type="ECO:0000313" key="1">
    <source>
        <dbReference type="EMBL" id="PGH14454.1"/>
    </source>
</evidence>
<dbReference type="PANTHER" id="PTHR33266:SF1">
    <property type="entry name" value="F-BOX DOMAIN-CONTAINING PROTEIN"/>
    <property type="match status" value="1"/>
</dbReference>
<dbReference type="AlphaFoldDB" id="A0A2B7XRR3"/>
<comment type="caution">
    <text evidence="1">The sequence shown here is derived from an EMBL/GenBank/DDBJ whole genome shotgun (WGS) entry which is preliminary data.</text>
</comment>
<dbReference type="EMBL" id="PDNA01000093">
    <property type="protein sequence ID" value="PGH14454.1"/>
    <property type="molecule type" value="Genomic_DNA"/>
</dbReference>
<evidence type="ECO:0000313" key="2">
    <source>
        <dbReference type="Proteomes" id="UP000224634"/>
    </source>
</evidence>
<organism evidence="1 2">
    <name type="scientific">Polytolypa hystricis (strain UAMH7299)</name>
    <dbReference type="NCBI Taxonomy" id="1447883"/>
    <lineage>
        <taxon>Eukaryota</taxon>
        <taxon>Fungi</taxon>
        <taxon>Dikarya</taxon>
        <taxon>Ascomycota</taxon>
        <taxon>Pezizomycotina</taxon>
        <taxon>Eurotiomycetes</taxon>
        <taxon>Eurotiomycetidae</taxon>
        <taxon>Onygenales</taxon>
        <taxon>Onygenales incertae sedis</taxon>
        <taxon>Polytolypa</taxon>
    </lineage>
</organism>
<gene>
    <name evidence="1" type="ORF">AJ80_05899</name>
</gene>
<reference evidence="1 2" key="1">
    <citation type="submission" date="2017-10" db="EMBL/GenBank/DDBJ databases">
        <title>Comparative genomics in systemic dimorphic fungi from Ajellomycetaceae.</title>
        <authorList>
            <person name="Munoz J.F."/>
            <person name="Mcewen J.G."/>
            <person name="Clay O.K."/>
            <person name="Cuomo C.A."/>
        </authorList>
    </citation>
    <scope>NUCLEOTIDE SEQUENCE [LARGE SCALE GENOMIC DNA]</scope>
    <source>
        <strain evidence="1 2">UAMH7299</strain>
    </source>
</reference>
<name>A0A2B7XRR3_POLH7</name>
<keyword evidence="2" id="KW-1185">Reference proteome</keyword>
<accession>A0A2B7XRR3</accession>
<dbReference type="PANTHER" id="PTHR33266">
    <property type="entry name" value="CHROMOSOME 15, WHOLE GENOME SHOTGUN SEQUENCE"/>
    <property type="match status" value="1"/>
</dbReference>
<dbReference type="OrthoDB" id="5344887at2759"/>